<protein>
    <submittedName>
        <fullName evidence="2">Uncharacterized protein</fullName>
    </submittedName>
</protein>
<feature type="coiled-coil region" evidence="1">
    <location>
        <begin position="28"/>
        <end position="65"/>
    </location>
</feature>
<dbReference type="AlphaFoldDB" id="A0A1S0UL35"/>
<dbReference type="GeneID" id="31251467"/>
<evidence type="ECO:0000256" key="1">
    <source>
        <dbReference type="SAM" id="Coils"/>
    </source>
</evidence>
<accession>A0A1S0UL35</accession>
<keyword evidence="1" id="KW-0175">Coiled coil</keyword>
<evidence type="ECO:0000313" key="2">
    <source>
        <dbReference type="EMBL" id="EJD76275.1"/>
    </source>
</evidence>
<organism evidence="2">
    <name type="scientific">Loa loa</name>
    <name type="common">Eye worm</name>
    <name type="synonym">Filaria loa</name>
    <dbReference type="NCBI Taxonomy" id="7209"/>
    <lineage>
        <taxon>Eukaryota</taxon>
        <taxon>Metazoa</taxon>
        <taxon>Ecdysozoa</taxon>
        <taxon>Nematoda</taxon>
        <taxon>Chromadorea</taxon>
        <taxon>Rhabditida</taxon>
        <taxon>Spirurina</taxon>
        <taxon>Spiruromorpha</taxon>
        <taxon>Filarioidea</taxon>
        <taxon>Onchocercidae</taxon>
        <taxon>Loa</taxon>
    </lineage>
</organism>
<dbReference type="OrthoDB" id="2187714at2759"/>
<gene>
    <name evidence="2" type="ORF">LOAG_16740</name>
</gene>
<sequence>MISSFKMEIEEKIKFRYFLLEQKQQLDAQHVEEEKLRANRLNEDLKLLETSIAQLRQLLREHHNNGCTISAKVIST</sequence>
<proteinExistence type="predicted"/>
<name>A0A1S0UL35_LOALO</name>
<dbReference type="RefSeq" id="XP_020307085.1">
    <property type="nucleotide sequence ID" value="XM_020449394.1"/>
</dbReference>
<dbReference type="InParanoid" id="A0A1S0UL35"/>
<dbReference type="EMBL" id="JH712081">
    <property type="protein sequence ID" value="EJD76275.1"/>
    <property type="molecule type" value="Genomic_DNA"/>
</dbReference>
<reference evidence="2" key="1">
    <citation type="submission" date="2012-04" db="EMBL/GenBank/DDBJ databases">
        <title>The Genome Sequence of Loa loa.</title>
        <authorList>
            <consortium name="The Broad Institute Genome Sequencing Platform"/>
            <consortium name="Broad Institute Genome Sequencing Center for Infectious Disease"/>
            <person name="Nutman T.B."/>
            <person name="Fink D.L."/>
            <person name="Russ C."/>
            <person name="Young S."/>
            <person name="Zeng Q."/>
            <person name="Gargeya S."/>
            <person name="Alvarado L."/>
            <person name="Berlin A."/>
            <person name="Chapman S.B."/>
            <person name="Chen Z."/>
            <person name="Freedman E."/>
            <person name="Gellesch M."/>
            <person name="Goldberg J."/>
            <person name="Griggs A."/>
            <person name="Gujja S."/>
            <person name="Heilman E.R."/>
            <person name="Heiman D."/>
            <person name="Howarth C."/>
            <person name="Mehta T."/>
            <person name="Neiman D."/>
            <person name="Pearson M."/>
            <person name="Roberts A."/>
            <person name="Saif S."/>
            <person name="Shea T."/>
            <person name="Shenoy N."/>
            <person name="Sisk P."/>
            <person name="Stolte C."/>
            <person name="Sykes S."/>
            <person name="White J."/>
            <person name="Yandava C."/>
            <person name="Haas B."/>
            <person name="Henn M.R."/>
            <person name="Nusbaum C."/>
            <person name="Birren B."/>
        </authorList>
    </citation>
    <scope>NUCLEOTIDE SEQUENCE [LARGE SCALE GENOMIC DNA]</scope>
</reference>
<dbReference type="CTD" id="31251467"/>
<dbReference type="KEGG" id="loa:LOAG_16740"/>